<keyword evidence="2" id="KW-1185">Reference proteome</keyword>
<sequence length="245" mass="27844">MKNTILLICLLGILWSCQEKNPAQIIVDKAIAAHGGELFEQSTISFDFRERSYSIFKSPSAYEYTREFTDSTGRIKDVLNNAGFTRTVNGEVVNLEQKQITAFTNSVNSVAYFAFLPYGLNDAAVQKTYLGQVTLEGNLYELVKITFAEEGGGEDFEDEFLYWFDADTFKLAYLAYSFHTNEGGVRFRKAIREHAVNGLILLDYENYKPKIKDTPLEDLAALFEAGELELLSEIEMEDIKVKREE</sequence>
<reference evidence="1" key="1">
    <citation type="journal article" date="2014" name="Int. J. Syst. Evol. Microbiol.">
        <title>Complete genome sequence of Corynebacterium casei LMG S-19264T (=DSM 44701T), isolated from a smear-ripened cheese.</title>
        <authorList>
            <consortium name="US DOE Joint Genome Institute (JGI-PGF)"/>
            <person name="Walter F."/>
            <person name="Albersmeier A."/>
            <person name="Kalinowski J."/>
            <person name="Ruckert C."/>
        </authorList>
    </citation>
    <scope>NUCLEOTIDE SEQUENCE</scope>
    <source>
        <strain evidence="1">KCTC 23224</strain>
    </source>
</reference>
<dbReference type="RefSeq" id="WP_189578880.1">
    <property type="nucleotide sequence ID" value="NZ_BMYF01000002.1"/>
</dbReference>
<name>A0A8J3G418_9BACT</name>
<protein>
    <recommendedName>
        <fullName evidence="3">Deoxyribose-phosphate aldolase</fullName>
    </recommendedName>
</protein>
<accession>A0A8J3G418</accession>
<evidence type="ECO:0008006" key="3">
    <source>
        <dbReference type="Google" id="ProtNLM"/>
    </source>
</evidence>
<evidence type="ECO:0000313" key="1">
    <source>
        <dbReference type="EMBL" id="GHB27370.1"/>
    </source>
</evidence>
<dbReference type="Pfam" id="PF20113">
    <property type="entry name" value="DUF6503"/>
    <property type="match status" value="1"/>
</dbReference>
<dbReference type="EMBL" id="BMYF01000002">
    <property type="protein sequence ID" value="GHB27370.1"/>
    <property type="molecule type" value="Genomic_DNA"/>
</dbReference>
<dbReference type="Proteomes" id="UP000642809">
    <property type="component" value="Unassembled WGS sequence"/>
</dbReference>
<reference evidence="1" key="2">
    <citation type="submission" date="2020-09" db="EMBL/GenBank/DDBJ databases">
        <authorList>
            <person name="Sun Q."/>
            <person name="Kim S."/>
        </authorList>
    </citation>
    <scope>NUCLEOTIDE SEQUENCE</scope>
    <source>
        <strain evidence="1">KCTC 23224</strain>
    </source>
</reference>
<proteinExistence type="predicted"/>
<comment type="caution">
    <text evidence="1">The sequence shown here is derived from an EMBL/GenBank/DDBJ whole genome shotgun (WGS) entry which is preliminary data.</text>
</comment>
<gene>
    <name evidence="1" type="ORF">GCM10008106_05130</name>
</gene>
<evidence type="ECO:0000313" key="2">
    <source>
        <dbReference type="Proteomes" id="UP000642809"/>
    </source>
</evidence>
<dbReference type="InterPro" id="IPR045444">
    <property type="entry name" value="DUF6503"/>
</dbReference>
<organism evidence="1 2">
    <name type="scientific">Mongoliitalea lutea</name>
    <dbReference type="NCBI Taxonomy" id="849756"/>
    <lineage>
        <taxon>Bacteria</taxon>
        <taxon>Pseudomonadati</taxon>
        <taxon>Bacteroidota</taxon>
        <taxon>Cytophagia</taxon>
        <taxon>Cytophagales</taxon>
        <taxon>Cyclobacteriaceae</taxon>
        <taxon>Mongoliitalea</taxon>
    </lineage>
</organism>
<dbReference type="AlphaFoldDB" id="A0A8J3G418"/>